<dbReference type="GeneID" id="2902664"/>
<comment type="similarity">
    <text evidence="2">Belongs to the peptidase A22B family.</text>
</comment>
<feature type="compositionally biased region" description="Acidic residues" evidence="8">
    <location>
        <begin position="480"/>
        <end position="501"/>
    </location>
</feature>
<dbReference type="AlphaFoldDB" id="Q6BNR9"/>
<dbReference type="GO" id="GO:0098554">
    <property type="term" value="C:cytoplasmic side of endoplasmic reticulum membrane"/>
    <property type="evidence" value="ECO:0007669"/>
    <property type="project" value="TreeGrafter"/>
</dbReference>
<feature type="transmembrane region" description="Helical" evidence="9">
    <location>
        <begin position="411"/>
        <end position="433"/>
    </location>
</feature>
<comment type="subcellular location">
    <subcellularLocation>
        <location evidence="1">Endoplasmic reticulum membrane</location>
        <topology evidence="1">Multi-pass membrane protein</topology>
    </subcellularLocation>
</comment>
<dbReference type="InterPro" id="IPR007369">
    <property type="entry name" value="Peptidase_A22B_SPP"/>
</dbReference>
<feature type="transmembrane region" description="Helical" evidence="9">
    <location>
        <begin position="299"/>
        <end position="318"/>
    </location>
</feature>
<dbReference type="InParanoid" id="Q6BNR9"/>
<evidence type="ECO:0000256" key="2">
    <source>
        <dbReference type="ARBA" id="ARBA00006859"/>
    </source>
</evidence>
<dbReference type="InterPro" id="IPR006639">
    <property type="entry name" value="Preselin/SPP"/>
</dbReference>
<keyword evidence="3 9" id="KW-0812">Transmembrane</keyword>
<dbReference type="GO" id="GO:0006465">
    <property type="term" value="P:signal peptide processing"/>
    <property type="evidence" value="ECO:0007669"/>
    <property type="project" value="TreeGrafter"/>
</dbReference>
<evidence type="ECO:0000256" key="4">
    <source>
        <dbReference type="ARBA" id="ARBA00022801"/>
    </source>
</evidence>
<evidence type="ECO:0000256" key="8">
    <source>
        <dbReference type="SAM" id="MobiDB-lite"/>
    </source>
</evidence>
<feature type="transmembrane region" description="Helical" evidence="9">
    <location>
        <begin position="439"/>
        <end position="457"/>
    </location>
</feature>
<sequence>MNYTDVNTTTLHFDQLNLIDKLSILAPYKLYNPSNFINSQINYEIISFVLLISIALSCVVMGAYTTISKPVNALDPNEDMQAKWDGTDNDNCNYYKSTNSDLEMLNIESIGWKHALSLPLIGSVVLYGLYYGLTHFDKDSLMVGLNWYILGMSLFPNYLTYHYLLTVFTRRIQNCFNLQPIFHRYRLTLSKDVDNFPLGVVEPIDKTKFKKVLRHLRKVGVKVIKPNLIKTENQLINCFFDLKFLLILPVSIFVSYGFYRFNPILNSQYPLNQTNWMISDILGINFAVFGINHTRISSFRVAFILLVGLFFYDIYFVFGTKVMVTVATGLDIPIKILIPRSPAIYASNVFVDLYEVLTDSRHWDTPMSILGLGDIVIPGAFVALCLRYDLFKHHEANGKSFHHLQSYPKPYFVVSIISYFIGLLLTVSVLYVYQVGQPALLYIVPCLILGVSLLSLIRGEFGQIFNYSEDIEEPTKEESGDQDSDQDPEDEDSEYSIGDDSEWERLVEEKMEIDEDFEETDLDEIDLLIADQSNPVHVPITYEFESEDDDDTFIIVSDESSDSEEEESSDEDDASVSQSDEE</sequence>
<keyword evidence="7 9" id="KW-0472">Membrane</keyword>
<feature type="compositionally biased region" description="Acidic residues" evidence="8">
    <location>
        <begin position="559"/>
        <end position="582"/>
    </location>
</feature>
<evidence type="ECO:0000256" key="5">
    <source>
        <dbReference type="ARBA" id="ARBA00022824"/>
    </source>
</evidence>
<feature type="region of interest" description="Disordered" evidence="8">
    <location>
        <begin position="543"/>
        <end position="582"/>
    </location>
</feature>
<evidence type="ECO:0000256" key="7">
    <source>
        <dbReference type="ARBA" id="ARBA00023136"/>
    </source>
</evidence>
<keyword evidence="6 9" id="KW-1133">Transmembrane helix</keyword>
<evidence type="ECO:0000256" key="9">
    <source>
        <dbReference type="SAM" id="Phobius"/>
    </source>
</evidence>
<dbReference type="GO" id="GO:0042500">
    <property type="term" value="F:aspartic endopeptidase activity, intramembrane cleaving"/>
    <property type="evidence" value="ECO:0007669"/>
    <property type="project" value="InterPro"/>
</dbReference>
<dbReference type="PANTHER" id="PTHR12174:SF23">
    <property type="entry name" value="MINOR HISTOCOMPATIBILITY ANTIGEN H13"/>
    <property type="match status" value="1"/>
</dbReference>
<keyword evidence="4" id="KW-0378">Hydrolase</keyword>
<reference evidence="10 11" key="1">
    <citation type="journal article" date="2004" name="Nature">
        <title>Genome evolution in yeasts.</title>
        <authorList>
            <consortium name="Genolevures"/>
            <person name="Dujon B."/>
            <person name="Sherman D."/>
            <person name="Fischer G."/>
            <person name="Durrens P."/>
            <person name="Casaregola S."/>
            <person name="Lafontaine I."/>
            <person name="de Montigny J."/>
            <person name="Marck C."/>
            <person name="Neuveglise C."/>
            <person name="Talla E."/>
            <person name="Goffard N."/>
            <person name="Frangeul L."/>
            <person name="Aigle M."/>
            <person name="Anthouard V."/>
            <person name="Babour A."/>
            <person name="Barbe V."/>
            <person name="Barnay S."/>
            <person name="Blanchin S."/>
            <person name="Beckerich J.M."/>
            <person name="Beyne E."/>
            <person name="Bleykasten C."/>
            <person name="Boisrame A."/>
            <person name="Boyer J."/>
            <person name="Cattolico L."/>
            <person name="Confanioleri F."/>
            <person name="de Daruvar A."/>
            <person name="Despons L."/>
            <person name="Fabre E."/>
            <person name="Fairhead C."/>
            <person name="Ferry-Dumazet H."/>
            <person name="Groppi A."/>
            <person name="Hantraye F."/>
            <person name="Hennequin C."/>
            <person name="Jauniaux N."/>
            <person name="Joyet P."/>
            <person name="Kachouri R."/>
            <person name="Kerrest A."/>
            <person name="Koszul R."/>
            <person name="Lemaire M."/>
            <person name="Lesur I."/>
            <person name="Ma L."/>
            <person name="Muller H."/>
            <person name="Nicaud J.M."/>
            <person name="Nikolski M."/>
            <person name="Oztas S."/>
            <person name="Ozier-Kalogeropoulos O."/>
            <person name="Pellenz S."/>
            <person name="Potier S."/>
            <person name="Richard G.F."/>
            <person name="Straub M.L."/>
            <person name="Suleau A."/>
            <person name="Swennene D."/>
            <person name="Tekaia F."/>
            <person name="Wesolowski-Louvel M."/>
            <person name="Westhof E."/>
            <person name="Wirth B."/>
            <person name="Zeniou-Meyer M."/>
            <person name="Zivanovic I."/>
            <person name="Bolotin-Fukuhara M."/>
            <person name="Thierry A."/>
            <person name="Bouchier C."/>
            <person name="Caudron B."/>
            <person name="Scarpelli C."/>
            <person name="Gaillardin C."/>
            <person name="Weissenbach J."/>
            <person name="Wincker P."/>
            <person name="Souciet J.L."/>
        </authorList>
    </citation>
    <scope>NUCLEOTIDE SEQUENCE [LARGE SCALE GENOMIC DNA]</scope>
    <source>
        <strain evidence="11">ATCC 36239 / CBS 767 / BCRC 21394 / JCM 1990 / NBRC 0083 / IGC 2968</strain>
    </source>
</reference>
<dbReference type="OrthoDB" id="29661at2759"/>
<feature type="transmembrane region" description="Helical" evidence="9">
    <location>
        <begin position="369"/>
        <end position="390"/>
    </location>
</feature>
<accession>Q6BNR9</accession>
<dbReference type="eggNOG" id="KOG2443">
    <property type="taxonomic scope" value="Eukaryota"/>
</dbReference>
<evidence type="ECO:0000313" key="10">
    <source>
        <dbReference type="EMBL" id="CAG88424.1"/>
    </source>
</evidence>
<evidence type="ECO:0000256" key="6">
    <source>
        <dbReference type="ARBA" id="ARBA00022989"/>
    </source>
</evidence>
<feature type="transmembrane region" description="Helical" evidence="9">
    <location>
        <begin position="145"/>
        <end position="164"/>
    </location>
</feature>
<evidence type="ECO:0000313" key="11">
    <source>
        <dbReference type="Proteomes" id="UP000000599"/>
    </source>
</evidence>
<dbReference type="Pfam" id="PF04258">
    <property type="entry name" value="Peptidase_A22B"/>
    <property type="match status" value="1"/>
</dbReference>
<dbReference type="KEGG" id="dha:DEHA2E19448g"/>
<dbReference type="STRING" id="284592.Q6BNR9"/>
<dbReference type="VEuPathDB" id="FungiDB:DEHA2E19448g"/>
<dbReference type="HOGENOM" id="CLU_023799_3_0_1"/>
<dbReference type="OMA" id="FIAMCYK"/>
<feature type="transmembrane region" description="Helical" evidence="9">
    <location>
        <begin position="235"/>
        <end position="256"/>
    </location>
</feature>
<gene>
    <name evidence="10" type="ordered locus">DEHA2E19448g</name>
</gene>
<evidence type="ECO:0000256" key="1">
    <source>
        <dbReference type="ARBA" id="ARBA00004477"/>
    </source>
</evidence>
<keyword evidence="11" id="KW-1185">Reference proteome</keyword>
<evidence type="ECO:0000256" key="3">
    <source>
        <dbReference type="ARBA" id="ARBA00022692"/>
    </source>
</evidence>
<proteinExistence type="inferred from homology"/>
<protein>
    <submittedName>
        <fullName evidence="10">DEHA2E19448p</fullName>
    </submittedName>
</protein>
<dbReference type="GO" id="GO:0098553">
    <property type="term" value="C:lumenal side of endoplasmic reticulum membrane"/>
    <property type="evidence" value="ECO:0007669"/>
    <property type="project" value="TreeGrafter"/>
</dbReference>
<dbReference type="Proteomes" id="UP000000599">
    <property type="component" value="Chromosome E"/>
</dbReference>
<organism evidence="10 11">
    <name type="scientific">Debaryomyces hansenii (strain ATCC 36239 / CBS 767 / BCRC 21394 / JCM 1990 / NBRC 0083 / IGC 2968)</name>
    <name type="common">Yeast</name>
    <name type="synonym">Torulaspora hansenii</name>
    <dbReference type="NCBI Taxonomy" id="284592"/>
    <lineage>
        <taxon>Eukaryota</taxon>
        <taxon>Fungi</taxon>
        <taxon>Dikarya</taxon>
        <taxon>Ascomycota</taxon>
        <taxon>Saccharomycotina</taxon>
        <taxon>Pichiomycetes</taxon>
        <taxon>Debaryomycetaceae</taxon>
        <taxon>Debaryomyces</taxon>
    </lineage>
</organism>
<dbReference type="PANTHER" id="PTHR12174">
    <property type="entry name" value="SIGNAL PEPTIDE PEPTIDASE"/>
    <property type="match status" value="1"/>
</dbReference>
<name>Q6BNR9_DEBHA</name>
<dbReference type="SMART" id="SM00730">
    <property type="entry name" value="PSN"/>
    <property type="match status" value="1"/>
</dbReference>
<feature type="region of interest" description="Disordered" evidence="8">
    <location>
        <begin position="472"/>
        <end position="501"/>
    </location>
</feature>
<dbReference type="GO" id="GO:0033619">
    <property type="term" value="P:membrane protein proteolysis"/>
    <property type="evidence" value="ECO:0007669"/>
    <property type="project" value="TreeGrafter"/>
</dbReference>
<dbReference type="EMBL" id="CR382137">
    <property type="protein sequence ID" value="CAG88424.1"/>
    <property type="molecule type" value="Genomic_DNA"/>
</dbReference>
<feature type="transmembrane region" description="Helical" evidence="9">
    <location>
        <begin position="45"/>
        <end position="64"/>
    </location>
</feature>
<dbReference type="RefSeq" id="XP_460151.1">
    <property type="nucleotide sequence ID" value="XM_460151.1"/>
</dbReference>
<dbReference type="FunCoup" id="Q6BNR9">
    <property type="interactions" value="17"/>
</dbReference>
<keyword evidence="5" id="KW-0256">Endoplasmic reticulum</keyword>